<evidence type="ECO:0008006" key="4">
    <source>
        <dbReference type="Google" id="ProtNLM"/>
    </source>
</evidence>
<reference evidence="2 3" key="1">
    <citation type="submission" date="2020-08" db="EMBL/GenBank/DDBJ databases">
        <title>Genomic Encyclopedia of Type Strains, Phase IV (KMG-IV): sequencing the most valuable type-strain genomes for metagenomic binning, comparative biology and taxonomic classification.</title>
        <authorList>
            <person name="Goeker M."/>
        </authorList>
    </citation>
    <scope>NUCLEOTIDE SEQUENCE [LARGE SCALE GENOMIC DNA]</scope>
    <source>
        <strain evidence="2 3">DSM 12252</strain>
    </source>
</reference>
<accession>A0A7W7Y6W4</accession>
<dbReference type="Proteomes" id="UP000590740">
    <property type="component" value="Unassembled WGS sequence"/>
</dbReference>
<feature type="signal peptide" evidence="1">
    <location>
        <begin position="1"/>
        <end position="19"/>
    </location>
</feature>
<feature type="chain" id="PRO_5031533839" description="PEP-CTERM sorting domain-containing protein" evidence="1">
    <location>
        <begin position="20"/>
        <end position="277"/>
    </location>
</feature>
<comment type="caution">
    <text evidence="2">The sequence shown here is derived from an EMBL/GenBank/DDBJ whole genome shotgun (WGS) entry which is preliminary data.</text>
</comment>
<dbReference type="RefSeq" id="WP_184337606.1">
    <property type="nucleotide sequence ID" value="NZ_JACHIG010000001.1"/>
</dbReference>
<evidence type="ECO:0000313" key="3">
    <source>
        <dbReference type="Proteomes" id="UP000590740"/>
    </source>
</evidence>
<name>A0A7W7Y6W4_9BACT</name>
<keyword evidence="3" id="KW-1185">Reference proteome</keyword>
<dbReference type="EMBL" id="JACHIG010000001">
    <property type="protein sequence ID" value="MBB5030712.1"/>
    <property type="molecule type" value="Genomic_DNA"/>
</dbReference>
<keyword evidence="1" id="KW-0732">Signal</keyword>
<gene>
    <name evidence="2" type="ORF">HNQ65_000266</name>
</gene>
<protein>
    <recommendedName>
        <fullName evidence="4">PEP-CTERM sorting domain-containing protein</fullName>
    </recommendedName>
</protein>
<proteinExistence type="predicted"/>
<evidence type="ECO:0000256" key="1">
    <source>
        <dbReference type="SAM" id="SignalP"/>
    </source>
</evidence>
<evidence type="ECO:0000313" key="2">
    <source>
        <dbReference type="EMBL" id="MBB5030712.1"/>
    </source>
</evidence>
<organism evidence="2 3">
    <name type="scientific">Prosthecobacter vanneervenii</name>
    <dbReference type="NCBI Taxonomy" id="48466"/>
    <lineage>
        <taxon>Bacteria</taxon>
        <taxon>Pseudomonadati</taxon>
        <taxon>Verrucomicrobiota</taxon>
        <taxon>Verrucomicrobiia</taxon>
        <taxon>Verrucomicrobiales</taxon>
        <taxon>Verrucomicrobiaceae</taxon>
        <taxon>Prosthecobacter</taxon>
    </lineage>
</organism>
<dbReference type="AlphaFoldDB" id="A0A7W7Y6W4"/>
<sequence>MKTAILSILLTATTLPASAELIITYAENPESNLSTLKNTNVFTFDDLKTGVDKNVSWSGVGSFDQLYVKNADIYGGAASAANPNGTKYSLQGAGTGVLSSTLTLNKDSSYFGMWWSAGDSSNVLKFYENSTLVGTFTTSSLMNLLPSSYDGNPKDRSQDRNEPFAFINFFGDANTAWNKVVLTNNNSSGFESDNYTSRTTAWNPLVDGALPGIPVAIVNGTTTTKVTKDTLAGTKWSLGQTAVAAAPGAPAPPVTLLAAFAGVIGLRQVRARRKQAA</sequence>